<name>A0A511TCD8_MYXFU</name>
<sequence>MKHPTLPRARHPKPRGHSRGLPTLGLGLAMSMTACRSSSQTPNDNAAHLVSSESAPFVQAPAQMPSWLGIPASDSRVQVIGRAYRSGTRVVFSHPGVTIRVRFWGDALRIRLDDAGLGGDTKTNYFDVIVDGGTPQKLEVKSGPATYPLATGLPLGLHTVEVIKRTETSVGATTFEALDVHGELREPPPRAALRMEFVGDSITCGYGTDVSIIPPSPSWRAPTFTSKNENPTRTYAWLTARQLGAEASLICHSGHGVYRNLDLSTAGLVPALYELAVPGHSAPWDSSGESPHVIVINAGSNDTLAGHGTDVFLPDEAAFKSAYRTFLTRLRTLHPQAHLVCTLGSMTDGYKQHEQGGQVTSVHVGDWLTELVAERNQQGDARVHRHVMAVQNPSVDGVAEDWHPSAGTHAKMAEALSRFIQDVIRQ</sequence>
<dbReference type="RefSeq" id="WP_083560695.1">
    <property type="nucleotide sequence ID" value="NZ_FOIB01000013.1"/>
</dbReference>
<reference evidence="5 6" key="1">
    <citation type="submission" date="2016-10" db="EMBL/GenBank/DDBJ databases">
        <authorList>
            <person name="Varghese N."/>
            <person name="Submissions S."/>
        </authorList>
    </citation>
    <scope>NUCLEOTIDE SEQUENCE [LARGE SCALE GENOMIC DNA]</scope>
    <source>
        <strain evidence="5 6">DSM 16525</strain>
    </source>
</reference>
<evidence type="ECO:0000313" key="5">
    <source>
        <dbReference type="EMBL" id="SEU38632.1"/>
    </source>
</evidence>
<dbReference type="STRING" id="1334629.MFUL124B02_10425"/>
<dbReference type="EMBL" id="BJXR01000050">
    <property type="protein sequence ID" value="GEN11846.1"/>
    <property type="molecule type" value="Genomic_DNA"/>
</dbReference>
<organism evidence="4 7">
    <name type="scientific">Myxococcus fulvus</name>
    <dbReference type="NCBI Taxonomy" id="33"/>
    <lineage>
        <taxon>Bacteria</taxon>
        <taxon>Pseudomonadati</taxon>
        <taxon>Myxococcota</taxon>
        <taxon>Myxococcia</taxon>
        <taxon>Myxococcales</taxon>
        <taxon>Cystobacterineae</taxon>
        <taxon>Myxococcaceae</taxon>
        <taxon>Myxococcus</taxon>
    </lineage>
</organism>
<protein>
    <submittedName>
        <fullName evidence="4">Acetylxylan esterase</fullName>
    </submittedName>
    <submittedName>
        <fullName evidence="5">GDSL-like Lipase/Acylhydrolase family protein</fullName>
    </submittedName>
</protein>
<feature type="domain" description="SGNH hydrolase-type esterase" evidence="2">
    <location>
        <begin position="197"/>
        <end position="410"/>
    </location>
</feature>
<dbReference type="InterPro" id="IPR040794">
    <property type="entry name" value="CE2_N"/>
</dbReference>
<accession>A0A511TCD8</accession>
<dbReference type="Proteomes" id="UP000183760">
    <property type="component" value="Unassembled WGS sequence"/>
</dbReference>
<dbReference type="PANTHER" id="PTHR37834:SF2">
    <property type="entry name" value="ESTERASE, SGNH HYDROLASE-TYPE"/>
    <property type="match status" value="1"/>
</dbReference>
<comment type="caution">
    <text evidence="4">The sequence shown here is derived from an EMBL/GenBank/DDBJ whole genome shotgun (WGS) entry which is preliminary data.</text>
</comment>
<gene>
    <name evidence="4" type="ORF">MFU01_68830</name>
    <name evidence="5" type="ORF">SAMN05443572_113136</name>
</gene>
<dbReference type="PANTHER" id="PTHR37834">
    <property type="entry name" value="GDSL-LIKE LIPASE/ACYLHYDROLASE DOMAIN PROTEIN (AFU_ORTHOLOGUE AFUA_2G00620)"/>
    <property type="match status" value="1"/>
</dbReference>
<feature type="compositionally biased region" description="Basic residues" evidence="1">
    <location>
        <begin position="1"/>
        <end position="18"/>
    </location>
</feature>
<evidence type="ECO:0000313" key="7">
    <source>
        <dbReference type="Proteomes" id="UP000321514"/>
    </source>
</evidence>
<feature type="region of interest" description="Disordered" evidence="1">
    <location>
        <begin position="1"/>
        <end position="22"/>
    </location>
</feature>
<feature type="domain" description="Carbohydrate esterase 2 N-terminal" evidence="3">
    <location>
        <begin position="79"/>
        <end position="188"/>
    </location>
</feature>
<dbReference type="OrthoDB" id="9801375at2"/>
<evidence type="ECO:0000256" key="1">
    <source>
        <dbReference type="SAM" id="MobiDB-lite"/>
    </source>
</evidence>
<dbReference type="Proteomes" id="UP000321514">
    <property type="component" value="Unassembled WGS sequence"/>
</dbReference>
<dbReference type="AlphaFoldDB" id="A0A511TCD8"/>
<dbReference type="GO" id="GO:0052689">
    <property type="term" value="F:carboxylic ester hydrolase activity"/>
    <property type="evidence" value="ECO:0007669"/>
    <property type="project" value="InterPro"/>
</dbReference>
<evidence type="ECO:0000259" key="2">
    <source>
        <dbReference type="Pfam" id="PF13472"/>
    </source>
</evidence>
<keyword evidence="6" id="KW-1185">Reference proteome</keyword>
<dbReference type="InterPro" id="IPR037461">
    <property type="entry name" value="CtCE2-like_dom"/>
</dbReference>
<dbReference type="Gene3D" id="3.40.50.1110">
    <property type="entry name" value="SGNH hydrolase"/>
    <property type="match status" value="1"/>
</dbReference>
<dbReference type="Pfam" id="PF17996">
    <property type="entry name" value="CE2_N"/>
    <property type="match status" value="1"/>
</dbReference>
<dbReference type="Gene3D" id="2.60.120.260">
    <property type="entry name" value="Galactose-binding domain-like"/>
    <property type="match status" value="1"/>
</dbReference>
<reference evidence="4 7" key="2">
    <citation type="submission" date="2019-07" db="EMBL/GenBank/DDBJ databases">
        <title>Whole genome shotgun sequence of Myxococcus fulvus NBRC 100333.</title>
        <authorList>
            <person name="Hosoyama A."/>
            <person name="Uohara A."/>
            <person name="Ohji S."/>
            <person name="Ichikawa N."/>
        </authorList>
    </citation>
    <scope>NUCLEOTIDE SEQUENCE [LARGE SCALE GENOMIC DNA]</scope>
    <source>
        <strain evidence="4 7">NBRC 100333</strain>
    </source>
</reference>
<evidence type="ECO:0000313" key="6">
    <source>
        <dbReference type="Proteomes" id="UP000183760"/>
    </source>
</evidence>
<dbReference type="EMBL" id="FOIB01000013">
    <property type="protein sequence ID" value="SEU38632.1"/>
    <property type="molecule type" value="Genomic_DNA"/>
</dbReference>
<dbReference type="SUPFAM" id="SSF52266">
    <property type="entry name" value="SGNH hydrolase"/>
    <property type="match status" value="1"/>
</dbReference>
<proteinExistence type="predicted"/>
<evidence type="ECO:0000259" key="3">
    <source>
        <dbReference type="Pfam" id="PF17996"/>
    </source>
</evidence>
<dbReference type="CDD" id="cd01831">
    <property type="entry name" value="Endoglucanase_E_like"/>
    <property type="match status" value="1"/>
</dbReference>
<dbReference type="InterPro" id="IPR052762">
    <property type="entry name" value="PCW_deacetylase/CE"/>
</dbReference>
<dbReference type="PROSITE" id="PS51257">
    <property type="entry name" value="PROKAR_LIPOPROTEIN"/>
    <property type="match status" value="1"/>
</dbReference>
<dbReference type="InterPro" id="IPR013830">
    <property type="entry name" value="SGNH_hydro"/>
</dbReference>
<evidence type="ECO:0000313" key="4">
    <source>
        <dbReference type="EMBL" id="GEN11846.1"/>
    </source>
</evidence>
<dbReference type="InterPro" id="IPR036514">
    <property type="entry name" value="SGNH_hydro_sf"/>
</dbReference>
<dbReference type="Pfam" id="PF13472">
    <property type="entry name" value="Lipase_GDSL_2"/>
    <property type="match status" value="1"/>
</dbReference>